<name>A0A550BRQ6_9AGAR</name>
<protein>
    <submittedName>
        <fullName evidence="2">Uncharacterized protein</fullName>
    </submittedName>
</protein>
<reference evidence="2 3" key="1">
    <citation type="journal article" date="2019" name="New Phytol.">
        <title>Comparative genomics reveals unique wood-decay strategies and fruiting body development in the Schizophyllaceae.</title>
        <authorList>
            <person name="Almasi E."/>
            <person name="Sahu N."/>
            <person name="Krizsan K."/>
            <person name="Balint B."/>
            <person name="Kovacs G.M."/>
            <person name="Kiss B."/>
            <person name="Cseklye J."/>
            <person name="Drula E."/>
            <person name="Henrissat B."/>
            <person name="Nagy I."/>
            <person name="Chovatia M."/>
            <person name="Adam C."/>
            <person name="LaButti K."/>
            <person name="Lipzen A."/>
            <person name="Riley R."/>
            <person name="Grigoriev I.V."/>
            <person name="Nagy L.G."/>
        </authorList>
    </citation>
    <scope>NUCLEOTIDE SEQUENCE [LARGE SCALE GENOMIC DNA]</scope>
    <source>
        <strain evidence="2 3">NL-1724</strain>
    </source>
</reference>
<gene>
    <name evidence="2" type="ORF">BD626DRAFT_579012</name>
</gene>
<feature type="compositionally biased region" description="Acidic residues" evidence="1">
    <location>
        <begin position="337"/>
        <end position="346"/>
    </location>
</feature>
<feature type="compositionally biased region" description="Low complexity" evidence="1">
    <location>
        <begin position="282"/>
        <end position="293"/>
    </location>
</feature>
<comment type="caution">
    <text evidence="2">The sequence shown here is derived from an EMBL/GenBank/DDBJ whole genome shotgun (WGS) entry which is preliminary data.</text>
</comment>
<dbReference type="AlphaFoldDB" id="A0A550BRQ6"/>
<feature type="compositionally biased region" description="Low complexity" evidence="1">
    <location>
        <begin position="300"/>
        <end position="331"/>
    </location>
</feature>
<accession>A0A550BRQ6</accession>
<dbReference type="Proteomes" id="UP000320762">
    <property type="component" value="Unassembled WGS sequence"/>
</dbReference>
<sequence length="392" mass="42904">MDDPPALWAPSPLASNLLANVPPVYDDIFGSTDALPDIHLASFKFSNEQENERPARARADLSVMGENFHDGVITPGMQVINFRIMCALASDRVLTWPELIISKRLFIDGYFWQDLLVAGIKSKKLWYMYDPEDAVVFSTCRWWEFTGAEYRDFLRRLCLPSFIPVTTLLDLSTLSFIPNPNGSIGPRPVRSHGAIITKLLSNLTARDLAYATAGTTITPVPGKTYSFADLYPPAAEFTIEDACRVNGLSTAKTLRFSARQSLRAPALQSDNVSVVNTPPRTPLRSLPSSLHSSPAPPPLLALISGSSPSSIAPTTPTTSRWGSSSTAYASSPTPPSEFDDEDSDDEQPARNWKTGQRVRCAPGRTRMPYPSANDRAAARAQRRSTTQGRDGA</sequence>
<feature type="region of interest" description="Disordered" evidence="1">
    <location>
        <begin position="270"/>
        <end position="392"/>
    </location>
</feature>
<keyword evidence="3" id="KW-1185">Reference proteome</keyword>
<organism evidence="2 3">
    <name type="scientific">Schizophyllum amplum</name>
    <dbReference type="NCBI Taxonomy" id="97359"/>
    <lineage>
        <taxon>Eukaryota</taxon>
        <taxon>Fungi</taxon>
        <taxon>Dikarya</taxon>
        <taxon>Basidiomycota</taxon>
        <taxon>Agaricomycotina</taxon>
        <taxon>Agaricomycetes</taxon>
        <taxon>Agaricomycetidae</taxon>
        <taxon>Agaricales</taxon>
        <taxon>Schizophyllaceae</taxon>
        <taxon>Schizophyllum</taxon>
    </lineage>
</organism>
<proteinExistence type="predicted"/>
<evidence type="ECO:0000256" key="1">
    <source>
        <dbReference type="SAM" id="MobiDB-lite"/>
    </source>
</evidence>
<evidence type="ECO:0000313" key="2">
    <source>
        <dbReference type="EMBL" id="TRM55227.1"/>
    </source>
</evidence>
<evidence type="ECO:0000313" key="3">
    <source>
        <dbReference type="Proteomes" id="UP000320762"/>
    </source>
</evidence>
<dbReference type="EMBL" id="VDMD01000232">
    <property type="protein sequence ID" value="TRM55227.1"/>
    <property type="molecule type" value="Genomic_DNA"/>
</dbReference>